<evidence type="ECO:0000256" key="6">
    <source>
        <dbReference type="ARBA" id="ARBA00023136"/>
    </source>
</evidence>
<keyword evidence="6 7" id="KW-0472">Membrane</keyword>
<keyword evidence="4 7" id="KW-0812">Transmembrane</keyword>
<evidence type="ECO:0000313" key="10">
    <source>
        <dbReference type="Proteomes" id="UP001596422"/>
    </source>
</evidence>
<dbReference type="RefSeq" id="WP_379911313.1">
    <property type="nucleotide sequence ID" value="NZ_JBHSWE010000001.1"/>
</dbReference>
<keyword evidence="3" id="KW-1003">Cell membrane</keyword>
<organism evidence="9 10">
    <name type="scientific">Marinobacterium aestuariivivens</name>
    <dbReference type="NCBI Taxonomy" id="1698799"/>
    <lineage>
        <taxon>Bacteria</taxon>
        <taxon>Pseudomonadati</taxon>
        <taxon>Pseudomonadota</taxon>
        <taxon>Gammaproteobacteria</taxon>
        <taxon>Oceanospirillales</taxon>
        <taxon>Oceanospirillaceae</taxon>
        <taxon>Marinobacterium</taxon>
    </lineage>
</organism>
<evidence type="ECO:0000256" key="7">
    <source>
        <dbReference type="RuleBase" id="RU369079"/>
    </source>
</evidence>
<name>A0ABW2A5T7_9GAMM</name>
<comment type="similarity">
    <text evidence="7">Belongs to the TRAP transporter small permease family.</text>
</comment>
<proteinExistence type="inferred from homology"/>
<evidence type="ECO:0000313" key="9">
    <source>
        <dbReference type="EMBL" id="MFC6672905.1"/>
    </source>
</evidence>
<protein>
    <recommendedName>
        <fullName evidence="7">TRAP transporter small permease protein</fullName>
    </recommendedName>
</protein>
<comment type="subcellular location">
    <subcellularLocation>
        <location evidence="7">Cell inner membrane</location>
        <topology evidence="7">Multi-pass membrane protein</topology>
    </subcellularLocation>
    <subcellularLocation>
        <location evidence="1">Cell membrane</location>
        <topology evidence="1">Multi-pass membrane protein</topology>
    </subcellularLocation>
</comment>
<feature type="domain" description="Tripartite ATP-independent periplasmic transporters DctQ component" evidence="8">
    <location>
        <begin position="43"/>
        <end position="180"/>
    </location>
</feature>
<evidence type="ECO:0000256" key="3">
    <source>
        <dbReference type="ARBA" id="ARBA00022475"/>
    </source>
</evidence>
<feature type="transmembrane region" description="Helical" evidence="7">
    <location>
        <begin position="67"/>
        <end position="87"/>
    </location>
</feature>
<accession>A0ABW2A5T7</accession>
<dbReference type="EMBL" id="JBHSWE010000001">
    <property type="protein sequence ID" value="MFC6672905.1"/>
    <property type="molecule type" value="Genomic_DNA"/>
</dbReference>
<feature type="transmembrane region" description="Helical" evidence="7">
    <location>
        <begin position="108"/>
        <end position="128"/>
    </location>
</feature>
<evidence type="ECO:0000256" key="4">
    <source>
        <dbReference type="ARBA" id="ARBA00022692"/>
    </source>
</evidence>
<feature type="transmembrane region" description="Helical" evidence="7">
    <location>
        <begin position="24"/>
        <end position="47"/>
    </location>
</feature>
<feature type="transmembrane region" description="Helical" evidence="7">
    <location>
        <begin position="158"/>
        <end position="176"/>
    </location>
</feature>
<reference evidence="10" key="1">
    <citation type="journal article" date="2019" name="Int. J. Syst. Evol. Microbiol.">
        <title>The Global Catalogue of Microorganisms (GCM) 10K type strain sequencing project: providing services to taxonomists for standard genome sequencing and annotation.</title>
        <authorList>
            <consortium name="The Broad Institute Genomics Platform"/>
            <consortium name="The Broad Institute Genome Sequencing Center for Infectious Disease"/>
            <person name="Wu L."/>
            <person name="Ma J."/>
        </authorList>
    </citation>
    <scope>NUCLEOTIDE SEQUENCE [LARGE SCALE GENOMIC DNA]</scope>
    <source>
        <strain evidence="10">NBRC 111756</strain>
    </source>
</reference>
<evidence type="ECO:0000256" key="1">
    <source>
        <dbReference type="ARBA" id="ARBA00004651"/>
    </source>
</evidence>
<evidence type="ECO:0000259" key="8">
    <source>
        <dbReference type="Pfam" id="PF04290"/>
    </source>
</evidence>
<gene>
    <name evidence="9" type="ORF">ACFQDL_24580</name>
</gene>
<comment type="function">
    <text evidence="7">Part of the tripartite ATP-independent periplasmic (TRAP) transport system.</text>
</comment>
<dbReference type="InterPro" id="IPR055348">
    <property type="entry name" value="DctQ"/>
</dbReference>
<evidence type="ECO:0000256" key="5">
    <source>
        <dbReference type="ARBA" id="ARBA00022989"/>
    </source>
</evidence>
<comment type="caution">
    <text evidence="9">The sequence shown here is derived from an EMBL/GenBank/DDBJ whole genome shotgun (WGS) entry which is preliminary data.</text>
</comment>
<evidence type="ECO:0000256" key="2">
    <source>
        <dbReference type="ARBA" id="ARBA00022448"/>
    </source>
</evidence>
<keyword evidence="2 7" id="KW-0813">Transport</keyword>
<keyword evidence="7" id="KW-0997">Cell inner membrane</keyword>
<dbReference type="Pfam" id="PF04290">
    <property type="entry name" value="DctQ"/>
    <property type="match status" value="1"/>
</dbReference>
<keyword evidence="5 7" id="KW-1133">Transmembrane helix</keyword>
<dbReference type="Proteomes" id="UP001596422">
    <property type="component" value="Unassembled WGS sequence"/>
</dbReference>
<comment type="subunit">
    <text evidence="7">The complex comprises the extracytoplasmic solute receptor protein and the two transmembrane proteins.</text>
</comment>
<sequence>MKKQSTQDSEAAEPLPNNRQATKLLTPMVVGMDTLGAVIVLAMMVIVNLDVFGRWLADTPLDGTLELTEMGIVAVVYLQLAHAIAAGRLTRSDTLLGLLERRARRLNLALRAAFDLAGGLVLAIIVYGQAPRLIDAWNAGYYKGNIGIFTAPTWPLEAILLIGATLASIQFFVLALRHLKAIRSAGQ</sequence>
<keyword evidence="10" id="KW-1185">Reference proteome</keyword>